<protein>
    <submittedName>
        <fullName evidence="3">Uncharacterized protein</fullName>
    </submittedName>
</protein>
<feature type="compositionally biased region" description="Polar residues" evidence="1">
    <location>
        <begin position="44"/>
        <end position="57"/>
    </location>
</feature>
<keyword evidence="2" id="KW-1133">Transmembrane helix</keyword>
<name>A0ABR8D0B7_9NOST</name>
<dbReference type="EMBL" id="JACJSG010000007">
    <property type="protein sequence ID" value="MBD2500367.1"/>
    <property type="molecule type" value="Genomic_DNA"/>
</dbReference>
<comment type="caution">
    <text evidence="3">The sequence shown here is derived from an EMBL/GenBank/DDBJ whole genome shotgun (WGS) entry which is preliminary data.</text>
</comment>
<keyword evidence="4" id="KW-1185">Reference proteome</keyword>
<proteinExistence type="predicted"/>
<accession>A0ABR8D0B7</accession>
<gene>
    <name evidence="3" type="ORF">H6G83_06995</name>
</gene>
<dbReference type="RefSeq" id="WP_190468996.1">
    <property type="nucleotide sequence ID" value="NZ_JACJSG010000007.1"/>
</dbReference>
<evidence type="ECO:0000313" key="3">
    <source>
        <dbReference type="EMBL" id="MBD2500367.1"/>
    </source>
</evidence>
<reference evidence="3 4" key="1">
    <citation type="journal article" date="2020" name="ISME J.">
        <title>Comparative genomics reveals insights into cyanobacterial evolution and habitat adaptation.</title>
        <authorList>
            <person name="Chen M.Y."/>
            <person name="Teng W.K."/>
            <person name="Zhao L."/>
            <person name="Hu C.X."/>
            <person name="Zhou Y.K."/>
            <person name="Han B.P."/>
            <person name="Song L.R."/>
            <person name="Shu W.S."/>
        </authorList>
    </citation>
    <scope>NUCLEOTIDE SEQUENCE [LARGE SCALE GENOMIC DNA]</scope>
    <source>
        <strain evidence="3 4">FACHB-119</strain>
    </source>
</reference>
<keyword evidence="2" id="KW-0472">Membrane</keyword>
<evidence type="ECO:0000256" key="2">
    <source>
        <dbReference type="SAM" id="Phobius"/>
    </source>
</evidence>
<keyword evidence="2" id="KW-0812">Transmembrane</keyword>
<feature type="transmembrane region" description="Helical" evidence="2">
    <location>
        <begin position="21"/>
        <end position="42"/>
    </location>
</feature>
<evidence type="ECO:0000256" key="1">
    <source>
        <dbReference type="SAM" id="MobiDB-lite"/>
    </source>
</evidence>
<organism evidence="3 4">
    <name type="scientific">Anabaena azotica FACHB-119</name>
    <dbReference type="NCBI Taxonomy" id="947527"/>
    <lineage>
        <taxon>Bacteria</taxon>
        <taxon>Bacillati</taxon>
        <taxon>Cyanobacteriota</taxon>
        <taxon>Cyanophyceae</taxon>
        <taxon>Nostocales</taxon>
        <taxon>Nostocaceae</taxon>
        <taxon>Anabaena</taxon>
        <taxon>Anabaena azotica</taxon>
    </lineage>
</organism>
<evidence type="ECO:0000313" key="4">
    <source>
        <dbReference type="Proteomes" id="UP000661112"/>
    </source>
</evidence>
<sequence length="63" mass="6851">MNSDSQAASPSDTYSHRLADIVGTIIALVTLTLPVFVIGHYSTDVPNNQQPMTSQLPQREVSH</sequence>
<feature type="region of interest" description="Disordered" evidence="1">
    <location>
        <begin position="44"/>
        <end position="63"/>
    </location>
</feature>
<dbReference type="Proteomes" id="UP000661112">
    <property type="component" value="Unassembled WGS sequence"/>
</dbReference>